<keyword evidence="2 6" id="KW-0238">DNA-binding</keyword>
<evidence type="ECO:0000259" key="4">
    <source>
        <dbReference type="PROSITE" id="PS51077"/>
    </source>
</evidence>
<evidence type="ECO:0000259" key="5">
    <source>
        <dbReference type="PROSITE" id="PS51078"/>
    </source>
</evidence>
<evidence type="ECO:0000313" key="6">
    <source>
        <dbReference type="EMBL" id="MBG6083607.1"/>
    </source>
</evidence>
<dbReference type="AlphaFoldDB" id="A0A931D7P9"/>
<dbReference type="Gene3D" id="1.10.10.10">
    <property type="entry name" value="Winged helix-like DNA-binding domain superfamily/Winged helix DNA-binding domain"/>
    <property type="match status" value="1"/>
</dbReference>
<dbReference type="InterPro" id="IPR014757">
    <property type="entry name" value="Tscrpt_reg_IclR_C"/>
</dbReference>
<evidence type="ECO:0000256" key="3">
    <source>
        <dbReference type="ARBA" id="ARBA00023163"/>
    </source>
</evidence>
<dbReference type="SUPFAM" id="SSF46785">
    <property type="entry name" value="Winged helix' DNA-binding domain"/>
    <property type="match status" value="1"/>
</dbReference>
<dbReference type="PANTHER" id="PTHR30136">
    <property type="entry name" value="HELIX-TURN-HELIX TRANSCRIPTIONAL REGULATOR, ICLR FAMILY"/>
    <property type="match status" value="1"/>
</dbReference>
<dbReference type="SMART" id="SM00346">
    <property type="entry name" value="HTH_ICLR"/>
    <property type="match status" value="1"/>
</dbReference>
<dbReference type="RefSeq" id="WP_196835023.1">
    <property type="nucleotide sequence ID" value="NZ_JADOTZ010000001.1"/>
</dbReference>
<dbReference type="Pfam" id="PF09339">
    <property type="entry name" value="HTH_IclR"/>
    <property type="match status" value="1"/>
</dbReference>
<dbReference type="EMBL" id="JADOTZ010000001">
    <property type="protein sequence ID" value="MBG6083607.1"/>
    <property type="molecule type" value="Genomic_DNA"/>
</dbReference>
<keyword evidence="1" id="KW-0805">Transcription regulation</keyword>
<dbReference type="PROSITE" id="PS51077">
    <property type="entry name" value="HTH_ICLR"/>
    <property type="match status" value="1"/>
</dbReference>
<accession>A0A931D7P9</accession>
<dbReference type="Gene3D" id="3.30.450.40">
    <property type="match status" value="1"/>
</dbReference>
<evidence type="ECO:0000256" key="1">
    <source>
        <dbReference type="ARBA" id="ARBA00023015"/>
    </source>
</evidence>
<dbReference type="InterPro" id="IPR036388">
    <property type="entry name" value="WH-like_DNA-bd_sf"/>
</dbReference>
<evidence type="ECO:0000256" key="2">
    <source>
        <dbReference type="ARBA" id="ARBA00023125"/>
    </source>
</evidence>
<organism evidence="6 7">
    <name type="scientific">Zhihengliuella flava</name>
    <dbReference type="NCBI Taxonomy" id="1285193"/>
    <lineage>
        <taxon>Bacteria</taxon>
        <taxon>Bacillati</taxon>
        <taxon>Actinomycetota</taxon>
        <taxon>Actinomycetes</taxon>
        <taxon>Micrococcales</taxon>
        <taxon>Micrococcaceae</taxon>
        <taxon>Zhihengliuella</taxon>
    </lineage>
</organism>
<name>A0A931D7P9_9MICC</name>
<evidence type="ECO:0000313" key="7">
    <source>
        <dbReference type="Proteomes" id="UP000625033"/>
    </source>
</evidence>
<feature type="domain" description="IclR-ED" evidence="5">
    <location>
        <begin position="79"/>
        <end position="245"/>
    </location>
</feature>
<gene>
    <name evidence="6" type="ORF">IW252_000374</name>
</gene>
<dbReference type="Proteomes" id="UP000625033">
    <property type="component" value="Unassembled WGS sequence"/>
</dbReference>
<dbReference type="GO" id="GO:0003677">
    <property type="term" value="F:DNA binding"/>
    <property type="evidence" value="ECO:0007669"/>
    <property type="project" value="UniProtKB-KW"/>
</dbReference>
<dbReference type="PROSITE" id="PS51078">
    <property type="entry name" value="ICLR_ED"/>
    <property type="match status" value="1"/>
</dbReference>
<keyword evidence="3" id="KW-0804">Transcription</keyword>
<reference evidence="6" key="1">
    <citation type="submission" date="2020-11" db="EMBL/GenBank/DDBJ databases">
        <title>Sequencing the genomes of 1000 actinobacteria strains.</title>
        <authorList>
            <person name="Klenk H.-P."/>
        </authorList>
    </citation>
    <scope>NUCLEOTIDE SEQUENCE</scope>
    <source>
        <strain evidence="6">DSM 26152</strain>
    </source>
</reference>
<dbReference type="InterPro" id="IPR005471">
    <property type="entry name" value="Tscrpt_reg_IclR_N"/>
</dbReference>
<dbReference type="InterPro" id="IPR036390">
    <property type="entry name" value="WH_DNA-bd_sf"/>
</dbReference>
<dbReference type="SUPFAM" id="SSF55781">
    <property type="entry name" value="GAF domain-like"/>
    <property type="match status" value="1"/>
</dbReference>
<dbReference type="PANTHER" id="PTHR30136:SF24">
    <property type="entry name" value="HTH-TYPE TRANSCRIPTIONAL REPRESSOR ALLR"/>
    <property type="match status" value="1"/>
</dbReference>
<dbReference type="InterPro" id="IPR050707">
    <property type="entry name" value="HTH_MetabolicPath_Reg"/>
</dbReference>
<comment type="caution">
    <text evidence="6">The sequence shown here is derived from an EMBL/GenBank/DDBJ whole genome shotgun (WGS) entry which is preliminary data.</text>
</comment>
<keyword evidence="7" id="KW-1185">Reference proteome</keyword>
<dbReference type="InterPro" id="IPR029016">
    <property type="entry name" value="GAF-like_dom_sf"/>
</dbReference>
<dbReference type="GO" id="GO:0045892">
    <property type="term" value="P:negative regulation of DNA-templated transcription"/>
    <property type="evidence" value="ECO:0007669"/>
    <property type="project" value="TreeGrafter"/>
</dbReference>
<dbReference type="GO" id="GO:0003700">
    <property type="term" value="F:DNA-binding transcription factor activity"/>
    <property type="evidence" value="ECO:0007669"/>
    <property type="project" value="TreeGrafter"/>
</dbReference>
<proteinExistence type="predicted"/>
<protein>
    <submittedName>
        <fullName evidence="6">DNA-binding IclR family transcriptional regulator</fullName>
    </submittedName>
</protein>
<sequence>MTIEQNAGESAGSKPASQTLSRGIRMLEILAESGAPMTIADLAGALGVHRSIAYRILRTLETHLLVMRDGSGRVQLAPGLVTLARGVQRDLQSASVPELAEVAEEFGVCSFVAVWDQRDCFTLANVEPRHGDAAVIQRPGSRHAFNRGAPGIAIQSALSAAEWSERMPEEPYRDASHEAARLGYGVSHDEVIPGVSAVAAPIRVPHQLPAAVAVVFATATPPAPVDDLGARMVRAAEAIERALGAAPAHSR</sequence>
<feature type="domain" description="HTH iclR-type" evidence="4">
    <location>
        <begin position="17"/>
        <end position="78"/>
    </location>
</feature>